<name>A0A543JBG6_9PSEU</name>
<proteinExistence type="predicted"/>
<comment type="caution">
    <text evidence="2">The sequence shown here is derived from an EMBL/GenBank/DDBJ whole genome shotgun (WGS) entry which is preliminary data.</text>
</comment>
<dbReference type="EMBL" id="VFPP01000001">
    <property type="protein sequence ID" value="TQM80141.1"/>
    <property type="molecule type" value="Genomic_DNA"/>
</dbReference>
<feature type="region of interest" description="Disordered" evidence="1">
    <location>
        <begin position="17"/>
        <end position="39"/>
    </location>
</feature>
<evidence type="ECO:0000313" key="3">
    <source>
        <dbReference type="Proteomes" id="UP000316628"/>
    </source>
</evidence>
<protein>
    <submittedName>
        <fullName evidence="2">Uncharacterized protein</fullName>
    </submittedName>
</protein>
<dbReference type="Proteomes" id="UP000316628">
    <property type="component" value="Unassembled WGS sequence"/>
</dbReference>
<sequence>MTPEKPVEDMTMAELLTNQVDQESVEPDQPVRLNNSDTA</sequence>
<reference evidence="2 3" key="1">
    <citation type="submission" date="2019-06" db="EMBL/GenBank/DDBJ databases">
        <title>Sequencing the genomes of 1000 actinobacteria strains.</title>
        <authorList>
            <person name="Klenk H.-P."/>
        </authorList>
    </citation>
    <scope>NUCLEOTIDE SEQUENCE [LARGE SCALE GENOMIC DNA]</scope>
    <source>
        <strain evidence="2 3">DSM 45456</strain>
    </source>
</reference>
<evidence type="ECO:0000256" key="1">
    <source>
        <dbReference type="SAM" id="MobiDB-lite"/>
    </source>
</evidence>
<keyword evidence="3" id="KW-1185">Reference proteome</keyword>
<evidence type="ECO:0000313" key="2">
    <source>
        <dbReference type="EMBL" id="TQM80141.1"/>
    </source>
</evidence>
<gene>
    <name evidence="2" type="ORF">FHX81_2464</name>
</gene>
<organism evidence="2 3">
    <name type="scientific">Saccharothrix saharensis</name>
    <dbReference type="NCBI Taxonomy" id="571190"/>
    <lineage>
        <taxon>Bacteria</taxon>
        <taxon>Bacillati</taxon>
        <taxon>Actinomycetota</taxon>
        <taxon>Actinomycetes</taxon>
        <taxon>Pseudonocardiales</taxon>
        <taxon>Pseudonocardiaceae</taxon>
        <taxon>Saccharothrix</taxon>
    </lineage>
</organism>
<dbReference type="AlphaFoldDB" id="A0A543JBG6"/>
<accession>A0A543JBG6</accession>